<evidence type="ECO:0000256" key="5">
    <source>
        <dbReference type="PIRSR" id="PIRSR036492-1"/>
    </source>
</evidence>
<comment type="caution">
    <text evidence="9">The sequence shown here is derived from an EMBL/GenBank/DDBJ whole genome shotgun (WGS) entry which is preliminary data.</text>
</comment>
<feature type="domain" description="Aldehyde dehydrogenase" evidence="8">
    <location>
        <begin position="4"/>
        <end position="427"/>
    </location>
</feature>
<sequence>MEYHLAIEKQRAFFLTGATRPIGYRLRQLKLLKGAIQKYEAEILEALCTDLGKPAFEGYATEVGMVYEEIGHALRYLKKWARPKRVRAPLTQFPSSCRLYEEPKGIALIMSPWNYPFQLTAAPLVAAIAAGNCVVVKPSRYSEATSAVLEKMLAESFEAEYITIFQGGSAVNTELLREKFDHIFFTGSPAVGHVVMQAAARHLTPVTLELGGKSPCIVDETANIGLAARRIAWGKLINAGQTCVAPDYVAVHSKVKSHFEEAYKKAVLDLYGDAPLEQKDYGKIINRKHFDRLLGLLEQERSVWGGKSNADTLKIEPALLQEATWDSPAMQEEIFGPILPILTFDSFTGLFEELKQKPVPLAAYLFTKNPQHEEMFRHELRFGGGCINDTVVHLTNPRMPFGGAGQSGMGNYHGYYGFLTFSHQKSILKKSNVVDVPVRYAPYGDRLSTIKKLMR</sequence>
<reference evidence="9 10" key="1">
    <citation type="submission" date="2018-06" db="EMBL/GenBank/DDBJ databases">
        <title>Noncontiguous genome sequence of Ruminococcaceae bacterium ASD2818.</title>
        <authorList>
            <person name="Chaplin A.V."/>
            <person name="Sokolova S.R."/>
            <person name="Kochetkova T.O."/>
            <person name="Goltsov A.Y."/>
            <person name="Trofimov D.Y."/>
            <person name="Efimov B.A."/>
        </authorList>
    </citation>
    <scope>NUCLEOTIDE SEQUENCE [LARGE SCALE GENOMIC DNA]</scope>
    <source>
        <strain evidence="9 10">ASD2818</strain>
    </source>
</reference>
<evidence type="ECO:0000256" key="7">
    <source>
        <dbReference type="RuleBase" id="RU003345"/>
    </source>
</evidence>
<dbReference type="InterPro" id="IPR016162">
    <property type="entry name" value="Ald_DH_N"/>
</dbReference>
<evidence type="ECO:0000313" key="9">
    <source>
        <dbReference type="EMBL" id="RAQ29969.1"/>
    </source>
</evidence>
<dbReference type="GO" id="GO:0005737">
    <property type="term" value="C:cytoplasm"/>
    <property type="evidence" value="ECO:0007669"/>
    <property type="project" value="TreeGrafter"/>
</dbReference>
<dbReference type="FunFam" id="3.40.605.10:FF:000004">
    <property type="entry name" value="Aldehyde dehydrogenase"/>
    <property type="match status" value="1"/>
</dbReference>
<feature type="active site" evidence="5 6">
    <location>
        <position position="209"/>
    </location>
</feature>
<keyword evidence="10" id="KW-1185">Reference proteome</keyword>
<dbReference type="InterPro" id="IPR015590">
    <property type="entry name" value="Aldehyde_DH_dom"/>
</dbReference>
<dbReference type="InterPro" id="IPR016160">
    <property type="entry name" value="Ald_DH_CS_CYS"/>
</dbReference>
<keyword evidence="2 4" id="KW-0560">Oxidoreductase</keyword>
<evidence type="ECO:0000256" key="3">
    <source>
        <dbReference type="ARBA" id="ARBA00023027"/>
    </source>
</evidence>
<dbReference type="InterPro" id="IPR029510">
    <property type="entry name" value="Ald_DH_CS_GLU"/>
</dbReference>
<dbReference type="Gene3D" id="3.40.605.10">
    <property type="entry name" value="Aldehyde Dehydrogenase, Chain A, domain 1"/>
    <property type="match status" value="1"/>
</dbReference>
<dbReference type="Proteomes" id="UP000249377">
    <property type="component" value="Unassembled WGS sequence"/>
</dbReference>
<dbReference type="PIRSF" id="PIRSF036492">
    <property type="entry name" value="ALDH"/>
    <property type="match status" value="1"/>
</dbReference>
<keyword evidence="3" id="KW-0520">NAD</keyword>
<dbReference type="GO" id="GO:0004029">
    <property type="term" value="F:aldehyde dehydrogenase (NAD+) activity"/>
    <property type="evidence" value="ECO:0007669"/>
    <property type="project" value="TreeGrafter"/>
</dbReference>
<dbReference type="FunFam" id="3.40.309.10:FF:000003">
    <property type="entry name" value="Aldehyde dehydrogenase"/>
    <property type="match status" value="1"/>
</dbReference>
<dbReference type="AlphaFoldDB" id="A0A328UF27"/>
<dbReference type="InterPro" id="IPR016163">
    <property type="entry name" value="Ald_DH_C"/>
</dbReference>
<evidence type="ECO:0000256" key="4">
    <source>
        <dbReference type="PIRNR" id="PIRNR036492"/>
    </source>
</evidence>
<protein>
    <recommendedName>
        <fullName evidence="4">Aldehyde dehydrogenase</fullName>
    </recommendedName>
</protein>
<proteinExistence type="inferred from homology"/>
<dbReference type="SUPFAM" id="SSF53720">
    <property type="entry name" value="ALDH-like"/>
    <property type="match status" value="1"/>
</dbReference>
<dbReference type="RefSeq" id="WP_112331165.1">
    <property type="nucleotide sequence ID" value="NZ_QLYR01000001.1"/>
</dbReference>
<dbReference type="Gene3D" id="3.40.309.10">
    <property type="entry name" value="Aldehyde Dehydrogenase, Chain A, domain 2"/>
    <property type="match status" value="1"/>
</dbReference>
<dbReference type="PROSITE" id="PS00687">
    <property type="entry name" value="ALDEHYDE_DEHYDR_GLU"/>
    <property type="match status" value="1"/>
</dbReference>
<gene>
    <name evidence="9" type="ORF">DPQ25_00140</name>
</gene>
<evidence type="ECO:0000256" key="6">
    <source>
        <dbReference type="PROSITE-ProRule" id="PRU10007"/>
    </source>
</evidence>
<dbReference type="InterPro" id="IPR012394">
    <property type="entry name" value="Aldehyde_DH_NAD(P)"/>
</dbReference>
<accession>A0A328UF27</accession>
<dbReference type="PROSITE" id="PS00070">
    <property type="entry name" value="ALDEHYDE_DEHYDR_CYS"/>
    <property type="match status" value="1"/>
</dbReference>
<evidence type="ECO:0000259" key="8">
    <source>
        <dbReference type="Pfam" id="PF00171"/>
    </source>
</evidence>
<dbReference type="PANTHER" id="PTHR43570">
    <property type="entry name" value="ALDEHYDE DEHYDROGENASE"/>
    <property type="match status" value="1"/>
</dbReference>
<dbReference type="InterPro" id="IPR016161">
    <property type="entry name" value="Ald_DH/histidinol_DH"/>
</dbReference>
<dbReference type="PANTHER" id="PTHR43570:SF16">
    <property type="entry name" value="ALDEHYDE DEHYDROGENASE TYPE III, ISOFORM Q"/>
    <property type="match status" value="1"/>
</dbReference>
<dbReference type="Pfam" id="PF00171">
    <property type="entry name" value="Aldedh"/>
    <property type="match status" value="1"/>
</dbReference>
<name>A0A328UF27_9FIRM</name>
<feature type="active site" evidence="5">
    <location>
        <position position="243"/>
    </location>
</feature>
<dbReference type="GO" id="GO:0006081">
    <property type="term" value="P:aldehyde metabolic process"/>
    <property type="evidence" value="ECO:0007669"/>
    <property type="project" value="InterPro"/>
</dbReference>
<evidence type="ECO:0000313" key="10">
    <source>
        <dbReference type="Proteomes" id="UP000249377"/>
    </source>
</evidence>
<dbReference type="EMBL" id="QLYR01000001">
    <property type="protein sequence ID" value="RAQ29969.1"/>
    <property type="molecule type" value="Genomic_DNA"/>
</dbReference>
<comment type="similarity">
    <text evidence="1 4 7">Belongs to the aldehyde dehydrogenase family.</text>
</comment>
<evidence type="ECO:0000256" key="2">
    <source>
        <dbReference type="ARBA" id="ARBA00023002"/>
    </source>
</evidence>
<organism evidence="9 10">
    <name type="scientific">Hydrogeniiclostridium mannosilyticum</name>
    <dbReference type="NCBI Taxonomy" id="2764322"/>
    <lineage>
        <taxon>Bacteria</taxon>
        <taxon>Bacillati</taxon>
        <taxon>Bacillota</taxon>
        <taxon>Clostridia</taxon>
        <taxon>Eubacteriales</taxon>
        <taxon>Acutalibacteraceae</taxon>
        <taxon>Hydrogeniiclostridium</taxon>
    </lineage>
</organism>
<evidence type="ECO:0000256" key="1">
    <source>
        <dbReference type="ARBA" id="ARBA00009986"/>
    </source>
</evidence>
<dbReference type="CDD" id="cd07136">
    <property type="entry name" value="ALDH_YwdH-P39616"/>
    <property type="match status" value="1"/>
</dbReference>